<keyword evidence="2" id="KW-0812">Transmembrane</keyword>
<organism evidence="3 4">
    <name type="scientific">Shewanella polaris</name>
    <dbReference type="NCBI Taxonomy" id="2588449"/>
    <lineage>
        <taxon>Bacteria</taxon>
        <taxon>Pseudomonadati</taxon>
        <taxon>Pseudomonadota</taxon>
        <taxon>Gammaproteobacteria</taxon>
        <taxon>Alteromonadales</taxon>
        <taxon>Shewanellaceae</taxon>
        <taxon>Shewanella</taxon>
    </lineage>
</organism>
<dbReference type="Proteomes" id="UP000319809">
    <property type="component" value="Chromosome"/>
</dbReference>
<feature type="transmembrane region" description="Helical" evidence="2">
    <location>
        <begin position="110"/>
        <end position="131"/>
    </location>
</feature>
<accession>A0A4Y5YBJ8</accession>
<dbReference type="KEGG" id="spol:FH971_03190"/>
<dbReference type="AlphaFoldDB" id="A0A4Y5YBJ8"/>
<feature type="region of interest" description="Disordered" evidence="1">
    <location>
        <begin position="1"/>
        <end position="29"/>
    </location>
</feature>
<reference evidence="3 4" key="1">
    <citation type="submission" date="2019-06" db="EMBL/GenBank/DDBJ databases">
        <title>The genome of Shewanella sp. SM1901.</title>
        <authorList>
            <person name="Cha Q."/>
        </authorList>
    </citation>
    <scope>NUCLEOTIDE SEQUENCE [LARGE SCALE GENOMIC DNA]</scope>
    <source>
        <strain evidence="3 4">SM1901</strain>
    </source>
</reference>
<feature type="transmembrane region" description="Helical" evidence="2">
    <location>
        <begin position="78"/>
        <end position="104"/>
    </location>
</feature>
<dbReference type="RefSeq" id="WP_140233324.1">
    <property type="nucleotide sequence ID" value="NZ_CP041036.1"/>
</dbReference>
<proteinExistence type="predicted"/>
<dbReference type="EMBL" id="CP041036">
    <property type="protein sequence ID" value="QDE30065.1"/>
    <property type="molecule type" value="Genomic_DNA"/>
</dbReference>
<gene>
    <name evidence="3" type="ORF">FH971_03190</name>
</gene>
<evidence type="ECO:0000256" key="2">
    <source>
        <dbReference type="SAM" id="Phobius"/>
    </source>
</evidence>
<evidence type="ECO:0000313" key="4">
    <source>
        <dbReference type="Proteomes" id="UP000319809"/>
    </source>
</evidence>
<keyword evidence="2" id="KW-1133">Transmembrane helix</keyword>
<evidence type="ECO:0000256" key="1">
    <source>
        <dbReference type="SAM" id="MobiDB-lite"/>
    </source>
</evidence>
<keyword evidence="4" id="KW-1185">Reference proteome</keyword>
<evidence type="ECO:0008006" key="5">
    <source>
        <dbReference type="Google" id="ProtNLM"/>
    </source>
</evidence>
<name>A0A4Y5YBJ8_9GAMM</name>
<evidence type="ECO:0000313" key="3">
    <source>
        <dbReference type="EMBL" id="QDE30065.1"/>
    </source>
</evidence>
<protein>
    <recommendedName>
        <fullName evidence="5">Phage holin family protein</fullName>
    </recommendedName>
</protein>
<keyword evidence="2" id="KW-0472">Membrane</keyword>
<feature type="compositionally biased region" description="Basic and acidic residues" evidence="1">
    <location>
        <begin position="1"/>
        <end position="14"/>
    </location>
</feature>
<sequence length="163" mass="18171">MENTKKVSSKDKISDGPQTDPLLDPDNSEEETVNIDDITDILSKLSKVTQNVGEWSESTVQLFFIEVLRNVAAAKQFFVCQLLFIPLLVLFIFSLCVSVGIITYSLTQSLLSGVGIFLLVMSSVLAGLVYWQKYLLRFFGFKDTISQLKEGIDVLSKASQSFD</sequence>